<keyword evidence="3" id="KW-1185">Reference proteome</keyword>
<dbReference type="RefSeq" id="WP_344801495.1">
    <property type="nucleotide sequence ID" value="NZ_BAABAB010000005.1"/>
</dbReference>
<dbReference type="Pfam" id="PF02089">
    <property type="entry name" value="Palm_thioest"/>
    <property type="match status" value="1"/>
</dbReference>
<accession>A0ABP6ZDB7</accession>
<gene>
    <name evidence="2" type="ORF">GCM10022236_04930</name>
</gene>
<name>A0ABP6ZDB7_9ACTN</name>
<evidence type="ECO:0000313" key="2">
    <source>
        <dbReference type="EMBL" id="GAA3606114.1"/>
    </source>
</evidence>
<evidence type="ECO:0008006" key="4">
    <source>
        <dbReference type="Google" id="ProtNLM"/>
    </source>
</evidence>
<reference evidence="3" key="1">
    <citation type="journal article" date="2019" name="Int. J. Syst. Evol. Microbiol.">
        <title>The Global Catalogue of Microorganisms (GCM) 10K type strain sequencing project: providing services to taxonomists for standard genome sequencing and annotation.</title>
        <authorList>
            <consortium name="The Broad Institute Genomics Platform"/>
            <consortium name="The Broad Institute Genome Sequencing Center for Infectious Disease"/>
            <person name="Wu L."/>
            <person name="Ma J."/>
        </authorList>
    </citation>
    <scope>NUCLEOTIDE SEQUENCE [LARGE SCALE GENOMIC DNA]</scope>
    <source>
        <strain evidence="3">JCM 16929</strain>
    </source>
</reference>
<dbReference type="Proteomes" id="UP001501490">
    <property type="component" value="Unassembled WGS sequence"/>
</dbReference>
<dbReference type="SUPFAM" id="SSF53474">
    <property type="entry name" value="alpha/beta-Hydrolases"/>
    <property type="match status" value="1"/>
</dbReference>
<feature type="region of interest" description="Disordered" evidence="1">
    <location>
        <begin position="277"/>
        <end position="297"/>
    </location>
</feature>
<evidence type="ECO:0000256" key="1">
    <source>
        <dbReference type="SAM" id="MobiDB-lite"/>
    </source>
</evidence>
<dbReference type="PANTHER" id="PTHR37946">
    <property type="entry name" value="SLL1969 PROTEIN"/>
    <property type="match status" value="1"/>
</dbReference>
<dbReference type="PANTHER" id="PTHR37946:SF1">
    <property type="entry name" value="SLL1969 PROTEIN"/>
    <property type="match status" value="1"/>
</dbReference>
<comment type="caution">
    <text evidence="2">The sequence shown here is derived from an EMBL/GenBank/DDBJ whole genome shotgun (WGS) entry which is preliminary data.</text>
</comment>
<proteinExistence type="predicted"/>
<dbReference type="InterPro" id="IPR029058">
    <property type="entry name" value="AB_hydrolase_fold"/>
</dbReference>
<dbReference type="Gene3D" id="3.40.50.1820">
    <property type="entry name" value="alpha/beta hydrolase"/>
    <property type="match status" value="1"/>
</dbReference>
<sequence length="297" mass="31714">MLNSAIGGISRVVRRDLPRVASGVAIEAGWIAAHLVMYPGGLLSDPANRSAHGHYNFRGFTPAQRGLVHAGVDAAATPILLVHGIVDNHSIFTVMDRALRRRGFSDVSSFDYGLLTSDVRGAAGDLQQAVEQLCADSGYERIHIIGHSLGGLIARYYIQRMDGHRRVHTCVTLGSPHQGTTLAKIGKVVPLVRQLAPDSDVIAELTLPAPDCSTRFIAFYSDIDHLILPHWSATIVHPDLNATNVAIHGVGHMSMPNNGRIAFQIASALRHLDADGTRVEDASASPPAAPRGATGEC</sequence>
<organism evidence="2 3">
    <name type="scientific">Microlunatus ginsengisoli</name>
    <dbReference type="NCBI Taxonomy" id="363863"/>
    <lineage>
        <taxon>Bacteria</taxon>
        <taxon>Bacillati</taxon>
        <taxon>Actinomycetota</taxon>
        <taxon>Actinomycetes</taxon>
        <taxon>Propionibacteriales</taxon>
        <taxon>Propionibacteriaceae</taxon>
        <taxon>Microlunatus</taxon>
    </lineage>
</organism>
<evidence type="ECO:0000313" key="3">
    <source>
        <dbReference type="Proteomes" id="UP001501490"/>
    </source>
</evidence>
<dbReference type="EMBL" id="BAABAB010000005">
    <property type="protein sequence ID" value="GAA3606114.1"/>
    <property type="molecule type" value="Genomic_DNA"/>
</dbReference>
<protein>
    <recommendedName>
        <fullName evidence="4">Alpha/beta fold hydrolase</fullName>
    </recommendedName>
</protein>